<name>A0A368S4V8_SETIT</name>
<feature type="domain" description="Ubiquitin-like" evidence="1">
    <location>
        <begin position="445"/>
        <end position="513"/>
    </location>
</feature>
<dbReference type="InterPro" id="IPR036770">
    <property type="entry name" value="Ankyrin_rpt-contain_sf"/>
</dbReference>
<proteinExistence type="predicted"/>
<dbReference type="SMART" id="SM00213">
    <property type="entry name" value="UBQ"/>
    <property type="match status" value="1"/>
</dbReference>
<dbReference type="OrthoDB" id="718856at2759"/>
<reference evidence="2" key="1">
    <citation type="journal article" date="2012" name="Nat. Biotechnol.">
        <title>Reference genome sequence of the model plant Setaria.</title>
        <authorList>
            <person name="Bennetzen J.L."/>
            <person name="Schmutz J."/>
            <person name="Wang H."/>
            <person name="Percifield R."/>
            <person name="Hawkins J."/>
            <person name="Pontaroli A.C."/>
            <person name="Estep M."/>
            <person name="Feng L."/>
            <person name="Vaughn J.N."/>
            <person name="Grimwood J."/>
            <person name="Jenkins J."/>
            <person name="Barry K."/>
            <person name="Lindquist E."/>
            <person name="Hellsten U."/>
            <person name="Deshpande S."/>
            <person name="Wang X."/>
            <person name="Wu X."/>
            <person name="Mitros T."/>
            <person name="Triplett J."/>
            <person name="Yang X."/>
            <person name="Ye C.Y."/>
            <person name="Mauro-Herrera M."/>
            <person name="Wang L."/>
            <person name="Li P."/>
            <person name="Sharma M."/>
            <person name="Sharma R."/>
            <person name="Ronald P.C."/>
            <person name="Panaud O."/>
            <person name="Kellogg E.A."/>
            <person name="Brutnell T.P."/>
            <person name="Doust A.N."/>
            <person name="Tuskan G.A."/>
            <person name="Rokhsar D."/>
            <person name="Devos K.M."/>
        </authorList>
    </citation>
    <scope>NUCLEOTIDE SEQUENCE [LARGE SCALE GENOMIC DNA]</scope>
    <source>
        <strain evidence="2">Yugu1</strain>
    </source>
</reference>
<dbReference type="SUPFAM" id="SSF48403">
    <property type="entry name" value="Ankyrin repeat"/>
    <property type="match status" value="1"/>
</dbReference>
<dbReference type="PROSITE" id="PS50053">
    <property type="entry name" value="UBIQUITIN_2"/>
    <property type="match status" value="1"/>
</dbReference>
<dbReference type="EMBL" id="CM003535">
    <property type="protein sequence ID" value="RCV37401.1"/>
    <property type="molecule type" value="Genomic_DNA"/>
</dbReference>
<dbReference type="SUPFAM" id="SSF54236">
    <property type="entry name" value="Ubiquitin-like"/>
    <property type="match status" value="1"/>
</dbReference>
<gene>
    <name evidence="2" type="ORF">SETIT_8G059700v2</name>
</gene>
<dbReference type="InterPro" id="IPR000626">
    <property type="entry name" value="Ubiquitin-like_dom"/>
</dbReference>
<organism evidence="2">
    <name type="scientific">Setaria italica</name>
    <name type="common">Foxtail millet</name>
    <name type="synonym">Panicum italicum</name>
    <dbReference type="NCBI Taxonomy" id="4555"/>
    <lineage>
        <taxon>Eukaryota</taxon>
        <taxon>Viridiplantae</taxon>
        <taxon>Streptophyta</taxon>
        <taxon>Embryophyta</taxon>
        <taxon>Tracheophyta</taxon>
        <taxon>Spermatophyta</taxon>
        <taxon>Magnoliopsida</taxon>
        <taxon>Liliopsida</taxon>
        <taxon>Poales</taxon>
        <taxon>Poaceae</taxon>
        <taxon>PACMAD clade</taxon>
        <taxon>Panicoideae</taxon>
        <taxon>Panicodae</taxon>
        <taxon>Paniceae</taxon>
        <taxon>Cenchrinae</taxon>
        <taxon>Setaria</taxon>
    </lineage>
</organism>
<accession>A0A368S4V8</accession>
<evidence type="ECO:0000259" key="1">
    <source>
        <dbReference type="PROSITE" id="PS50053"/>
    </source>
</evidence>
<dbReference type="Pfam" id="PF00240">
    <property type="entry name" value="ubiquitin"/>
    <property type="match status" value="1"/>
</dbReference>
<protein>
    <recommendedName>
        <fullName evidence="1">Ubiquitin-like domain-containing protein</fullName>
    </recommendedName>
</protein>
<reference evidence="2" key="2">
    <citation type="submission" date="2015-07" db="EMBL/GenBank/DDBJ databases">
        <authorList>
            <person name="Noorani M."/>
        </authorList>
    </citation>
    <scope>NUCLEOTIDE SEQUENCE</scope>
    <source>
        <strain evidence="2">Yugu1</strain>
    </source>
</reference>
<dbReference type="AlphaFoldDB" id="A0A368S4V8"/>
<evidence type="ECO:0000313" key="2">
    <source>
        <dbReference type="EMBL" id="RCV37401.1"/>
    </source>
</evidence>
<dbReference type="InterPro" id="IPR029071">
    <property type="entry name" value="Ubiquitin-like_domsf"/>
</dbReference>
<dbReference type="CDD" id="cd17039">
    <property type="entry name" value="Ubl_ubiquitin_like"/>
    <property type="match status" value="1"/>
</dbReference>
<sequence length="540" mass="61455">MLLLLVVDDKTSPPASVVVEGVSTKMSICNSPVDGALSTHAASCDPSERIHLFNRFGVEHKLDWRSLPPLLNAAKVRDINIIEMLPRRDADVNEVNAIGSIELYWFLIDTSSTQEPRIVWLLLKNDARIFQGNTHGPIHMAVFQTMYLNRNSASMIPWDSSSIQKNQVMNKEGGDWLLDDELDNFEGCYTGPHAWYSARKALVIGLKRANQMQPQGIGFIQSEIDKGVVNAEDNMVRKTVDVEDTLPRESFPAELQRATSHSMLDGELSKKHNLHKWCLLPVLHLPSWFFIFRKWLPGFQVVAAKQLREMYMLISVRGDVRAKCIMKLSHSVHGYYKPRDSMQFLPGVCKMCVVPVRTGPATNMVYLPLLSQTKRELEESESDYQYPISPITANITGDSHDIQSQQFEPCCESNNVESRQGNECRLSNVDSHQDGDSTKDDRSVISIFVRHVSGELALTVSLDQSLQHLMHLYAQKTKTKLECQYLVYGRKTLEPDHTFLFYGVERDTTVHILYQATWRNVSSKYYFFSPFVCFSKSIIL</sequence>
<dbReference type="Gene3D" id="3.10.20.90">
    <property type="entry name" value="Phosphatidylinositol 3-kinase Catalytic Subunit, Chain A, domain 1"/>
    <property type="match status" value="1"/>
</dbReference>
<dbReference type="STRING" id="4555.A0A368S4V8"/>